<keyword evidence="1" id="KW-0812">Transmembrane</keyword>
<evidence type="ECO:0000313" key="2">
    <source>
        <dbReference type="EMBL" id="QHU17935.1"/>
    </source>
</evidence>
<accession>A0A6C0KJ14</accession>
<feature type="transmembrane region" description="Helical" evidence="1">
    <location>
        <begin position="419"/>
        <end position="441"/>
    </location>
</feature>
<evidence type="ECO:0000256" key="1">
    <source>
        <dbReference type="SAM" id="Phobius"/>
    </source>
</evidence>
<feature type="transmembrane region" description="Helical" evidence="1">
    <location>
        <begin position="281"/>
        <end position="302"/>
    </location>
</feature>
<feature type="transmembrane region" description="Helical" evidence="1">
    <location>
        <begin position="347"/>
        <end position="375"/>
    </location>
</feature>
<reference evidence="2" key="1">
    <citation type="journal article" date="2020" name="Nature">
        <title>Giant virus diversity and host interactions through global metagenomics.</title>
        <authorList>
            <person name="Schulz F."/>
            <person name="Roux S."/>
            <person name="Paez-Espino D."/>
            <person name="Jungbluth S."/>
            <person name="Walsh D.A."/>
            <person name="Denef V.J."/>
            <person name="McMahon K.D."/>
            <person name="Konstantinidis K.T."/>
            <person name="Eloe-Fadrosh E.A."/>
            <person name="Kyrpides N.C."/>
            <person name="Woyke T."/>
        </authorList>
    </citation>
    <scope>NUCLEOTIDE SEQUENCE</scope>
    <source>
        <strain evidence="2">GVMAG-S-3300012919-55</strain>
    </source>
</reference>
<proteinExistence type="predicted"/>
<feature type="transmembrane region" description="Helical" evidence="1">
    <location>
        <begin position="453"/>
        <end position="471"/>
    </location>
</feature>
<feature type="transmembrane region" description="Helical" evidence="1">
    <location>
        <begin position="395"/>
        <end position="412"/>
    </location>
</feature>
<dbReference type="EMBL" id="MN740920">
    <property type="protein sequence ID" value="QHU17935.1"/>
    <property type="molecule type" value="Genomic_DNA"/>
</dbReference>
<name>A0A6C0KJ14_9ZZZZ</name>
<protein>
    <submittedName>
        <fullName evidence="2">Uncharacterized protein</fullName>
    </submittedName>
</protein>
<organism evidence="2">
    <name type="scientific">viral metagenome</name>
    <dbReference type="NCBI Taxonomy" id="1070528"/>
    <lineage>
        <taxon>unclassified sequences</taxon>
        <taxon>metagenomes</taxon>
        <taxon>organismal metagenomes</taxon>
    </lineage>
</organism>
<keyword evidence="1" id="KW-0472">Membrane</keyword>
<dbReference type="AlphaFoldDB" id="A0A6C0KJ14"/>
<keyword evidence="1" id="KW-1133">Transmembrane helix</keyword>
<sequence>MSITQRPINIIDDGGILAIPTENNIDLSFNYTYPVYSKRTFNIQYKDEANTIGTAGLEIQLKNIHKDKNQNVAVTVNSNTYYPSRMILSVGMDQFIKGRGAQPEYSFVIAHEPINTTTNLYIVLPIIAVEDATQSNQPNLQLLTTSIADEIEDGNLTMSNTVELTDIDLNLNTLISSMTSGNPYYYYYMNNDLFIVFLYTEIRVYLDGIIDAGNFMPNVETFTASPIYIYQSNGTLHNFQKSSTFMDDIYIDCSPEGDTNTQIIKPRNVFAIRPLVNPDSLGSNSTLFLIVFLSIVICGIAYKSTGRLIGMVNAMAKFTKDITSENGKEYMAEQGEMIRTKARNNGGLLGLIGNNGYIIFILMAIVNVIFASLFIAQDTTFKQNTILSSSENVSGTFAGIFGFIYVLHYILLKKKYINWTPVFLVPILICCIILLASWFLGLFLVDSNITTENWAIFSLMITPALSCLYALTNAMKEQENGEENQPNNVI</sequence>